<accession>A0A653C6X9</accession>
<gene>
    <name evidence="1" type="ORF">CALMAC_LOCUS6455</name>
</gene>
<organism evidence="1 2">
    <name type="scientific">Callosobruchus maculatus</name>
    <name type="common">Southern cowpea weevil</name>
    <name type="synonym">Pulse bruchid</name>
    <dbReference type="NCBI Taxonomy" id="64391"/>
    <lineage>
        <taxon>Eukaryota</taxon>
        <taxon>Metazoa</taxon>
        <taxon>Ecdysozoa</taxon>
        <taxon>Arthropoda</taxon>
        <taxon>Hexapoda</taxon>
        <taxon>Insecta</taxon>
        <taxon>Pterygota</taxon>
        <taxon>Neoptera</taxon>
        <taxon>Endopterygota</taxon>
        <taxon>Coleoptera</taxon>
        <taxon>Polyphaga</taxon>
        <taxon>Cucujiformia</taxon>
        <taxon>Chrysomeloidea</taxon>
        <taxon>Chrysomelidae</taxon>
        <taxon>Bruchinae</taxon>
        <taxon>Bruchini</taxon>
        <taxon>Callosobruchus</taxon>
    </lineage>
</organism>
<sequence>MDVFNYKQSNTVFNQLGRTLDLVIAQFICEVERDELPLVPEDDHHPALIVNLSSMFIKEPQFYYHHDKKTYNYRKADFVSLYVELGELDWDNLFISPNVDNVLEKMYDTIFSIFDKHIPLYRNHAHKYPRWYNSEIIRNVKLKSKYRKKFVRFGRKADLDEFRSLRRLLKHQIKLAYDQYTGRYSKYDN</sequence>
<proteinExistence type="predicted"/>
<evidence type="ECO:0000313" key="1">
    <source>
        <dbReference type="EMBL" id="VEN43264.1"/>
    </source>
</evidence>
<dbReference type="OrthoDB" id="7701049at2759"/>
<keyword evidence="2" id="KW-1185">Reference proteome</keyword>
<reference evidence="1 2" key="1">
    <citation type="submission" date="2019-01" db="EMBL/GenBank/DDBJ databases">
        <authorList>
            <person name="Sayadi A."/>
        </authorList>
    </citation>
    <scope>NUCLEOTIDE SEQUENCE [LARGE SCALE GENOMIC DNA]</scope>
</reference>
<dbReference type="AlphaFoldDB" id="A0A653C6X9"/>
<name>A0A653C6X9_CALMS</name>
<dbReference type="EMBL" id="CAACVG010007020">
    <property type="protein sequence ID" value="VEN43264.1"/>
    <property type="molecule type" value="Genomic_DNA"/>
</dbReference>
<dbReference type="Proteomes" id="UP000410492">
    <property type="component" value="Unassembled WGS sequence"/>
</dbReference>
<protein>
    <submittedName>
        <fullName evidence="1">Uncharacterized protein</fullName>
    </submittedName>
</protein>
<evidence type="ECO:0000313" key="2">
    <source>
        <dbReference type="Proteomes" id="UP000410492"/>
    </source>
</evidence>